<accession>A5I6H1</accession>
<evidence type="ECO:0000256" key="2">
    <source>
        <dbReference type="ARBA" id="ARBA00022603"/>
    </source>
</evidence>
<comment type="catalytic activity">
    <reaction evidence="7">
        <text>a 2'-deoxyadenosine in DNA + S-adenosyl-L-methionine = an N(6)-methyl-2'-deoxyadenosine in DNA + S-adenosyl-L-homocysteine + H(+)</text>
        <dbReference type="Rhea" id="RHEA:15197"/>
        <dbReference type="Rhea" id="RHEA-COMP:12418"/>
        <dbReference type="Rhea" id="RHEA-COMP:12419"/>
        <dbReference type="ChEBI" id="CHEBI:15378"/>
        <dbReference type="ChEBI" id="CHEBI:57856"/>
        <dbReference type="ChEBI" id="CHEBI:59789"/>
        <dbReference type="ChEBI" id="CHEBI:90615"/>
        <dbReference type="ChEBI" id="CHEBI:90616"/>
        <dbReference type="EC" id="2.1.1.72"/>
    </reaction>
</comment>
<organism evidence="10 11">
    <name type="scientific">Clostridium botulinum (strain Hall / ATCC 3502 / NCTC 13319 / Type A)</name>
    <dbReference type="NCBI Taxonomy" id="441771"/>
    <lineage>
        <taxon>Bacteria</taxon>
        <taxon>Bacillati</taxon>
        <taxon>Bacillota</taxon>
        <taxon>Clostridia</taxon>
        <taxon>Eubacteriales</taxon>
        <taxon>Clostridiaceae</taxon>
        <taxon>Clostridium</taxon>
    </lineage>
</organism>
<dbReference type="REBASE" id="15283">
    <property type="entry name" value="M.CboHORF3090P"/>
</dbReference>
<evidence type="ECO:0000259" key="9">
    <source>
        <dbReference type="Pfam" id="PF12950"/>
    </source>
</evidence>
<dbReference type="KEGG" id="cbo:CBO3090"/>
<dbReference type="GO" id="GO:0032259">
    <property type="term" value="P:methylation"/>
    <property type="evidence" value="ECO:0007669"/>
    <property type="project" value="UniProtKB-KW"/>
</dbReference>
<dbReference type="GO" id="GO:0009007">
    <property type="term" value="F:site-specific DNA-methyltransferase (adenine-specific) activity"/>
    <property type="evidence" value="ECO:0007669"/>
    <property type="project" value="UniProtKB-EC"/>
</dbReference>
<evidence type="ECO:0000256" key="3">
    <source>
        <dbReference type="ARBA" id="ARBA00022679"/>
    </source>
</evidence>
<keyword evidence="3" id="KW-0808">Transferase</keyword>
<dbReference type="GO" id="GO:0009307">
    <property type="term" value="P:DNA restriction-modification system"/>
    <property type="evidence" value="ECO:0007669"/>
    <property type="project" value="UniProtKB-KW"/>
</dbReference>
<feature type="domain" description="Type II methyltransferase M.TaqI-like" evidence="8">
    <location>
        <begin position="141"/>
        <end position="277"/>
    </location>
</feature>
<keyword evidence="5" id="KW-0680">Restriction system</keyword>
<dbReference type="PANTHER" id="PTHR33841:SF6">
    <property type="entry name" value="TYPE II METHYLTRANSFERASE M.HINDII"/>
    <property type="match status" value="1"/>
</dbReference>
<dbReference type="PANTHER" id="PTHR33841">
    <property type="entry name" value="DNA METHYLTRANSFERASE YEEA-RELATED"/>
    <property type="match status" value="1"/>
</dbReference>
<name>A5I6H1_CLOBH</name>
<dbReference type="Pfam" id="PF12950">
    <property type="entry name" value="TaqI_C"/>
    <property type="match status" value="1"/>
</dbReference>
<evidence type="ECO:0000256" key="5">
    <source>
        <dbReference type="ARBA" id="ARBA00022747"/>
    </source>
</evidence>
<dbReference type="Pfam" id="PF07669">
    <property type="entry name" value="Eco57I"/>
    <property type="match status" value="1"/>
</dbReference>
<dbReference type="Gene3D" id="3.40.50.150">
    <property type="entry name" value="Vaccinia Virus protein VP39"/>
    <property type="match status" value="1"/>
</dbReference>
<evidence type="ECO:0000313" key="11">
    <source>
        <dbReference type="Proteomes" id="UP000001986"/>
    </source>
</evidence>
<sequence length="581" mass="69145">MVSNMNAFKDNIEKIFNILISPINSIYKYEAINNFKYKLSIGKNENISLKYYEFIKGKKETGVIYTPQEISNYMIENTINKEDVINNPFIKILDPSCGCGNILIPCFFYLKNIFEENLKEINKKNNINLEKQYISKHILDNNLYGFDIDTIAIKILIIDLFYLTGYYNKNNFKKKDFLIEDINNNFDIYIGNPPYVGHKSVDKEYSMLLKERYGYIYKDKGDISYCFFINALNYSNINSKITFITSRYFMESKSGHNLRKYLKENCNIYKILDFYGIRPFKAVGIDPAIIFIDRNIGNKVEIIKPCRYEKVKMGLFFNNEDKYEKFYVHMSELKQDGWVLIDDGSRDIINKIENKTNKTLGEICTSYQGIITGCDKAFIVDEKTIKKENLERSIIKPWIKSSYINREKINFRDSFIIYSDLIENVKKYPNIIRHIEKYKDKLENRRECKKKVRKWYELQWGRKFDIFEDKKIIFPYKASKNKFYLDKKNAYFSADVYALTINKEEVIDYNSLLIILNSAIYEFYFKTFGKKLGGSLYEYYPNTLMKLKIPTIKINKEEDLYKYFNLNDNEIKFIQNKLLVK</sequence>
<evidence type="ECO:0000256" key="7">
    <source>
        <dbReference type="ARBA" id="ARBA00047942"/>
    </source>
</evidence>
<dbReference type="SUPFAM" id="SSF53335">
    <property type="entry name" value="S-adenosyl-L-methionine-dependent methyltransferases"/>
    <property type="match status" value="1"/>
</dbReference>
<dbReference type="InterPro" id="IPR025931">
    <property type="entry name" value="TaqI_C"/>
</dbReference>
<evidence type="ECO:0000256" key="4">
    <source>
        <dbReference type="ARBA" id="ARBA00022691"/>
    </source>
</evidence>
<dbReference type="InterPro" id="IPR050953">
    <property type="entry name" value="N4_N6_ade-DNA_methylase"/>
</dbReference>
<dbReference type="PRINTS" id="PR00507">
    <property type="entry name" value="N12N6MTFRASE"/>
</dbReference>
<evidence type="ECO:0000259" key="8">
    <source>
        <dbReference type="Pfam" id="PF07669"/>
    </source>
</evidence>
<dbReference type="AlphaFoldDB" id="A5I6H1"/>
<dbReference type="PATRIC" id="fig|413999.7.peg.3069"/>
<dbReference type="EC" id="2.1.1.72" evidence="1"/>
<dbReference type="GO" id="GO:0003677">
    <property type="term" value="F:DNA binding"/>
    <property type="evidence" value="ECO:0007669"/>
    <property type="project" value="UniProtKB-KW"/>
</dbReference>
<keyword evidence="6" id="KW-0238">DNA-binding</keyword>
<keyword evidence="4" id="KW-0949">S-adenosyl-L-methionine</keyword>
<protein>
    <recommendedName>
        <fullName evidence="1">site-specific DNA-methyltransferase (adenine-specific)</fullName>
        <ecNumber evidence="1">2.1.1.72</ecNumber>
    </recommendedName>
</protein>
<proteinExistence type="predicted"/>
<dbReference type="HOGENOM" id="CLU_025115_1_0_9"/>
<feature type="domain" description="TaqI-like C-terminal specificity" evidence="9">
    <location>
        <begin position="404"/>
        <end position="547"/>
    </location>
</feature>
<gene>
    <name evidence="10" type="ordered locus">CBO3090</name>
</gene>
<dbReference type="InterPro" id="IPR029063">
    <property type="entry name" value="SAM-dependent_MTases_sf"/>
</dbReference>
<evidence type="ECO:0000256" key="1">
    <source>
        <dbReference type="ARBA" id="ARBA00011900"/>
    </source>
</evidence>
<keyword evidence="2 10" id="KW-0489">Methyltransferase</keyword>
<dbReference type="EMBL" id="AM412317">
    <property type="protein sequence ID" value="CAL84653.1"/>
    <property type="molecule type" value="Genomic_DNA"/>
</dbReference>
<evidence type="ECO:0000313" key="10">
    <source>
        <dbReference type="EMBL" id="CAL84653.1"/>
    </source>
</evidence>
<reference evidence="10 11" key="1">
    <citation type="journal article" date="2007" name="Genome Res.">
        <title>Genome sequence of a proteolytic (Group I) Clostridium botulinum strain Hall A and comparative analysis of the clostridial genomes.</title>
        <authorList>
            <person name="Sebaihia M."/>
            <person name="Peck M.W."/>
            <person name="Minton N.P."/>
            <person name="Thomson N.R."/>
            <person name="Holden M.T.G."/>
            <person name="Mitchell W.J."/>
            <person name="Carter A.T."/>
            <person name="Bentley S.D."/>
            <person name="Mason D.R."/>
            <person name="Crossman L."/>
            <person name="Paul C.J."/>
            <person name="Ivens A."/>
            <person name="Wells-Bennik M.H.J."/>
            <person name="Davis I.J."/>
            <person name="Cerdeno-Tarraga A.M."/>
            <person name="Churcher C."/>
            <person name="Quail M.A."/>
            <person name="Chillingworth T."/>
            <person name="Feltwell T."/>
            <person name="Fraser A."/>
            <person name="Goodhead I."/>
            <person name="Hance Z."/>
            <person name="Jagels K."/>
            <person name="Larke N."/>
            <person name="Maddison M."/>
            <person name="Moule S."/>
            <person name="Mungall K."/>
            <person name="Norbertczak H."/>
            <person name="Rabbinowitsch E."/>
            <person name="Sanders M."/>
            <person name="Simmonds M."/>
            <person name="White B."/>
            <person name="Whithead S."/>
            <person name="Parkhill J."/>
        </authorList>
    </citation>
    <scope>NUCLEOTIDE SEQUENCE [LARGE SCALE GENOMIC DNA]</scope>
    <source>
        <strain evidence="11">Hall / ATCC 3502 / NCTC 13319 / Type A [Sanger]</strain>
    </source>
</reference>
<evidence type="ECO:0000256" key="6">
    <source>
        <dbReference type="ARBA" id="ARBA00023125"/>
    </source>
</evidence>
<dbReference type="Proteomes" id="UP000001986">
    <property type="component" value="Chromosome"/>
</dbReference>
<keyword evidence="11" id="KW-1185">Reference proteome</keyword>
<dbReference type="InterPro" id="IPR011639">
    <property type="entry name" value="MethylTrfase_TaqI-like_dom"/>
</dbReference>